<evidence type="ECO:0000313" key="2">
    <source>
        <dbReference type="EMBL" id="KAG2575442.1"/>
    </source>
</evidence>
<evidence type="ECO:0000313" key="3">
    <source>
        <dbReference type="Proteomes" id="UP000823388"/>
    </source>
</evidence>
<feature type="compositionally biased region" description="Basic residues" evidence="1">
    <location>
        <begin position="58"/>
        <end position="76"/>
    </location>
</feature>
<sequence>MSVFSLHLLSSPCCRTAPQRPAPAATAPAAGPPRDAPDAAPPRRPRRGPARRSWSGLARRRRDGRVREARARHRAAPGRGSGSPPRRSWSGLELAHRGLPSRARARPPARRRSRRQEQRPAEARPGLERAARQGLGEGGGDALHGVDVGGGERGDVLERGVGGVEAAGGGGGAVEEEVDEAEAALVGAELPQQPGRRRAGGRVERHGVGRQVVERGGCDGRRGGFVLEHEPEPRQLAWSCVPPTFIKQAQAEAAAGTTRRRSRRSGRKKKDLLRPPNFSGRSRSASQPNIRFWSNPAHLEFHPNSCRDGSNPT</sequence>
<gene>
    <name evidence="2" type="ORF">PVAP13_7KG380870</name>
</gene>
<feature type="compositionally biased region" description="Gly residues" evidence="1">
    <location>
        <begin position="135"/>
        <end position="149"/>
    </location>
</feature>
<feature type="compositionally biased region" description="Gly residues" evidence="1">
    <location>
        <begin position="160"/>
        <end position="173"/>
    </location>
</feature>
<protein>
    <submittedName>
        <fullName evidence="2">Uncharacterized protein</fullName>
    </submittedName>
</protein>
<dbReference type="AlphaFoldDB" id="A0A8T0QQL3"/>
<dbReference type="EMBL" id="CM029049">
    <property type="protein sequence ID" value="KAG2575442.1"/>
    <property type="molecule type" value="Genomic_DNA"/>
</dbReference>
<accession>A0A8T0QQL3</accession>
<feature type="region of interest" description="Disordered" evidence="1">
    <location>
        <begin position="250"/>
        <end position="313"/>
    </location>
</feature>
<name>A0A8T0QQL3_PANVG</name>
<feature type="compositionally biased region" description="Basic residues" evidence="1">
    <location>
        <begin position="103"/>
        <end position="114"/>
    </location>
</feature>
<feature type="compositionally biased region" description="Basic residues" evidence="1">
    <location>
        <begin position="258"/>
        <end position="271"/>
    </location>
</feature>
<proteinExistence type="predicted"/>
<feature type="compositionally biased region" description="Polar residues" evidence="1">
    <location>
        <begin position="279"/>
        <end position="289"/>
    </location>
</feature>
<dbReference type="Proteomes" id="UP000823388">
    <property type="component" value="Chromosome 7K"/>
</dbReference>
<feature type="compositionally biased region" description="Low complexity" evidence="1">
    <location>
        <begin position="15"/>
        <end position="33"/>
    </location>
</feature>
<feature type="compositionally biased region" description="Basic and acidic residues" evidence="1">
    <location>
        <begin position="115"/>
        <end position="131"/>
    </location>
</feature>
<evidence type="ECO:0000256" key="1">
    <source>
        <dbReference type="SAM" id="MobiDB-lite"/>
    </source>
</evidence>
<reference evidence="2" key="1">
    <citation type="submission" date="2020-05" db="EMBL/GenBank/DDBJ databases">
        <title>WGS assembly of Panicum virgatum.</title>
        <authorList>
            <person name="Lovell J.T."/>
            <person name="Jenkins J."/>
            <person name="Shu S."/>
            <person name="Juenger T.E."/>
            <person name="Schmutz J."/>
        </authorList>
    </citation>
    <scope>NUCLEOTIDE SEQUENCE</scope>
    <source>
        <strain evidence="2">AP13</strain>
    </source>
</reference>
<organism evidence="2 3">
    <name type="scientific">Panicum virgatum</name>
    <name type="common">Blackwell switchgrass</name>
    <dbReference type="NCBI Taxonomy" id="38727"/>
    <lineage>
        <taxon>Eukaryota</taxon>
        <taxon>Viridiplantae</taxon>
        <taxon>Streptophyta</taxon>
        <taxon>Embryophyta</taxon>
        <taxon>Tracheophyta</taxon>
        <taxon>Spermatophyta</taxon>
        <taxon>Magnoliopsida</taxon>
        <taxon>Liliopsida</taxon>
        <taxon>Poales</taxon>
        <taxon>Poaceae</taxon>
        <taxon>PACMAD clade</taxon>
        <taxon>Panicoideae</taxon>
        <taxon>Panicodae</taxon>
        <taxon>Paniceae</taxon>
        <taxon>Panicinae</taxon>
        <taxon>Panicum</taxon>
        <taxon>Panicum sect. Hiantes</taxon>
    </lineage>
</organism>
<feature type="region of interest" description="Disordered" evidence="1">
    <location>
        <begin position="1"/>
        <end position="208"/>
    </location>
</feature>
<comment type="caution">
    <text evidence="2">The sequence shown here is derived from an EMBL/GenBank/DDBJ whole genome shotgun (WGS) entry which is preliminary data.</text>
</comment>
<keyword evidence="3" id="KW-1185">Reference proteome</keyword>